<sequence>MEAKHTILIVDDESGSRESLRMILSPHYHVEEADGGLQALQIIRKKKIDVVTLDLRMPGMDGLAVLRAIKTDDPQIEVLIITGYGTIKNAIELVRLGACGYLTKPFHISEVTNEIILAIEKRRRIDRLNRQFIG</sequence>
<dbReference type="GO" id="GO:0005829">
    <property type="term" value="C:cytosol"/>
    <property type="evidence" value="ECO:0007669"/>
    <property type="project" value="TreeGrafter"/>
</dbReference>
<feature type="domain" description="Response regulatory" evidence="7">
    <location>
        <begin position="6"/>
        <end position="119"/>
    </location>
</feature>
<dbReference type="Proteomes" id="UP000534783">
    <property type="component" value="Unassembled WGS sequence"/>
</dbReference>
<dbReference type="GO" id="GO:0032993">
    <property type="term" value="C:protein-DNA complex"/>
    <property type="evidence" value="ECO:0007669"/>
    <property type="project" value="TreeGrafter"/>
</dbReference>
<dbReference type="InterPro" id="IPR001789">
    <property type="entry name" value="Sig_transdc_resp-reg_receiver"/>
</dbReference>
<keyword evidence="9" id="KW-1185">Reference proteome</keyword>
<comment type="caution">
    <text evidence="8">The sequence shown here is derived from an EMBL/GenBank/DDBJ whole genome shotgun (WGS) entry which is preliminary data.</text>
</comment>
<evidence type="ECO:0000313" key="9">
    <source>
        <dbReference type="Proteomes" id="UP000534783"/>
    </source>
</evidence>
<evidence type="ECO:0000259" key="7">
    <source>
        <dbReference type="PROSITE" id="PS50110"/>
    </source>
</evidence>
<dbReference type="GO" id="GO:0000976">
    <property type="term" value="F:transcription cis-regulatory region binding"/>
    <property type="evidence" value="ECO:0007669"/>
    <property type="project" value="TreeGrafter"/>
</dbReference>
<protein>
    <submittedName>
        <fullName evidence="8">Response regulator</fullName>
    </submittedName>
</protein>
<dbReference type="GO" id="GO:0000156">
    <property type="term" value="F:phosphorelay response regulator activity"/>
    <property type="evidence" value="ECO:0007669"/>
    <property type="project" value="TreeGrafter"/>
</dbReference>
<dbReference type="SUPFAM" id="SSF52172">
    <property type="entry name" value="CheY-like"/>
    <property type="match status" value="1"/>
</dbReference>
<feature type="modified residue" description="4-aspartylphosphate" evidence="6">
    <location>
        <position position="54"/>
    </location>
</feature>
<evidence type="ECO:0000256" key="4">
    <source>
        <dbReference type="ARBA" id="ARBA00023125"/>
    </source>
</evidence>
<name>A0A7X6DQF3_9BACT</name>
<dbReference type="Pfam" id="PF00072">
    <property type="entry name" value="Response_reg"/>
    <property type="match status" value="1"/>
</dbReference>
<evidence type="ECO:0000256" key="1">
    <source>
        <dbReference type="ARBA" id="ARBA00022553"/>
    </source>
</evidence>
<keyword evidence="4" id="KW-0238">DNA-binding</keyword>
<dbReference type="PANTHER" id="PTHR48111">
    <property type="entry name" value="REGULATOR OF RPOS"/>
    <property type="match status" value="1"/>
</dbReference>
<reference evidence="8 9" key="1">
    <citation type="journal article" date="2020" name="Nature">
        <title>Bacterial chemolithoautotrophy via manganese oxidation.</title>
        <authorList>
            <person name="Yu H."/>
            <person name="Leadbetter J.R."/>
        </authorList>
    </citation>
    <scope>NUCLEOTIDE SEQUENCE [LARGE SCALE GENOMIC DNA]</scope>
    <source>
        <strain evidence="8 9">Mn-1</strain>
    </source>
</reference>
<evidence type="ECO:0000256" key="5">
    <source>
        <dbReference type="ARBA" id="ARBA00023163"/>
    </source>
</evidence>
<dbReference type="GO" id="GO:0006355">
    <property type="term" value="P:regulation of DNA-templated transcription"/>
    <property type="evidence" value="ECO:0007669"/>
    <property type="project" value="TreeGrafter"/>
</dbReference>
<dbReference type="PROSITE" id="PS50110">
    <property type="entry name" value="RESPONSE_REGULATORY"/>
    <property type="match status" value="1"/>
</dbReference>
<dbReference type="RefSeq" id="WP_168059866.1">
    <property type="nucleotide sequence ID" value="NZ_VTOW01000002.1"/>
</dbReference>
<organism evidence="8 9">
    <name type="scientific">Candidatus Manganitrophus noduliformans</name>
    <dbReference type="NCBI Taxonomy" id="2606439"/>
    <lineage>
        <taxon>Bacteria</taxon>
        <taxon>Pseudomonadati</taxon>
        <taxon>Nitrospirota</taxon>
        <taxon>Nitrospiria</taxon>
        <taxon>Candidatus Troglogloeales</taxon>
        <taxon>Candidatus Manganitrophaceae</taxon>
        <taxon>Candidatus Manganitrophus</taxon>
    </lineage>
</organism>
<proteinExistence type="predicted"/>
<keyword evidence="2" id="KW-0902">Two-component regulatory system</keyword>
<keyword evidence="5" id="KW-0804">Transcription</keyword>
<dbReference type="PANTHER" id="PTHR48111:SF1">
    <property type="entry name" value="TWO-COMPONENT RESPONSE REGULATOR ORR33"/>
    <property type="match status" value="1"/>
</dbReference>
<gene>
    <name evidence="8" type="ORF">MNODULE_11325</name>
</gene>
<dbReference type="InterPro" id="IPR039420">
    <property type="entry name" value="WalR-like"/>
</dbReference>
<dbReference type="EMBL" id="VTOW01000002">
    <property type="protein sequence ID" value="NKE71329.1"/>
    <property type="molecule type" value="Genomic_DNA"/>
</dbReference>
<dbReference type="InterPro" id="IPR011006">
    <property type="entry name" value="CheY-like_superfamily"/>
</dbReference>
<evidence type="ECO:0000256" key="3">
    <source>
        <dbReference type="ARBA" id="ARBA00023015"/>
    </source>
</evidence>
<dbReference type="AlphaFoldDB" id="A0A7X6DQF3"/>
<keyword evidence="3" id="KW-0805">Transcription regulation</keyword>
<evidence type="ECO:0000256" key="6">
    <source>
        <dbReference type="PROSITE-ProRule" id="PRU00169"/>
    </source>
</evidence>
<dbReference type="SMART" id="SM00448">
    <property type="entry name" value="REC"/>
    <property type="match status" value="1"/>
</dbReference>
<evidence type="ECO:0000256" key="2">
    <source>
        <dbReference type="ARBA" id="ARBA00023012"/>
    </source>
</evidence>
<dbReference type="Gene3D" id="3.40.50.2300">
    <property type="match status" value="1"/>
</dbReference>
<keyword evidence="1 6" id="KW-0597">Phosphoprotein</keyword>
<accession>A0A7X6DQF3</accession>
<evidence type="ECO:0000313" key="8">
    <source>
        <dbReference type="EMBL" id="NKE71329.1"/>
    </source>
</evidence>